<comment type="caution">
    <text evidence="2">The sequence shown here is derived from an EMBL/GenBank/DDBJ whole genome shotgun (WGS) entry which is preliminary data.</text>
</comment>
<feature type="region of interest" description="Disordered" evidence="1">
    <location>
        <begin position="59"/>
        <end position="88"/>
    </location>
</feature>
<proteinExistence type="predicted"/>
<sequence>MKIVSSNSYGGGHILFQFRVAPSHFFTLAWRATPASTPRRQVCRTSGCWRLEWSLVKGPSTAEPPGGGVMQERAPSRRHHHLKIQRPN</sequence>
<name>A0A5B7FUS9_PORTR</name>
<evidence type="ECO:0000313" key="3">
    <source>
        <dbReference type="Proteomes" id="UP000324222"/>
    </source>
</evidence>
<evidence type="ECO:0000313" key="2">
    <source>
        <dbReference type="EMBL" id="MPC51241.1"/>
    </source>
</evidence>
<gene>
    <name evidence="2" type="ORF">E2C01_045085</name>
</gene>
<dbReference type="AlphaFoldDB" id="A0A5B7FUS9"/>
<feature type="compositionally biased region" description="Basic residues" evidence="1">
    <location>
        <begin position="76"/>
        <end position="88"/>
    </location>
</feature>
<organism evidence="2 3">
    <name type="scientific">Portunus trituberculatus</name>
    <name type="common">Swimming crab</name>
    <name type="synonym">Neptunus trituberculatus</name>
    <dbReference type="NCBI Taxonomy" id="210409"/>
    <lineage>
        <taxon>Eukaryota</taxon>
        <taxon>Metazoa</taxon>
        <taxon>Ecdysozoa</taxon>
        <taxon>Arthropoda</taxon>
        <taxon>Crustacea</taxon>
        <taxon>Multicrustacea</taxon>
        <taxon>Malacostraca</taxon>
        <taxon>Eumalacostraca</taxon>
        <taxon>Eucarida</taxon>
        <taxon>Decapoda</taxon>
        <taxon>Pleocyemata</taxon>
        <taxon>Brachyura</taxon>
        <taxon>Eubrachyura</taxon>
        <taxon>Portunoidea</taxon>
        <taxon>Portunidae</taxon>
        <taxon>Portuninae</taxon>
        <taxon>Portunus</taxon>
    </lineage>
</organism>
<evidence type="ECO:0000256" key="1">
    <source>
        <dbReference type="SAM" id="MobiDB-lite"/>
    </source>
</evidence>
<protein>
    <submittedName>
        <fullName evidence="2">Uncharacterized protein</fullName>
    </submittedName>
</protein>
<accession>A0A5B7FUS9</accession>
<dbReference type="EMBL" id="VSRR010010053">
    <property type="protein sequence ID" value="MPC51241.1"/>
    <property type="molecule type" value="Genomic_DNA"/>
</dbReference>
<reference evidence="2 3" key="1">
    <citation type="submission" date="2019-05" db="EMBL/GenBank/DDBJ databases">
        <title>Another draft genome of Portunus trituberculatus and its Hox gene families provides insights of decapod evolution.</title>
        <authorList>
            <person name="Jeong J.-H."/>
            <person name="Song I."/>
            <person name="Kim S."/>
            <person name="Choi T."/>
            <person name="Kim D."/>
            <person name="Ryu S."/>
            <person name="Kim W."/>
        </authorList>
    </citation>
    <scope>NUCLEOTIDE SEQUENCE [LARGE SCALE GENOMIC DNA]</scope>
    <source>
        <tissue evidence="2">Muscle</tissue>
    </source>
</reference>
<keyword evidence="3" id="KW-1185">Reference proteome</keyword>
<dbReference type="Proteomes" id="UP000324222">
    <property type="component" value="Unassembled WGS sequence"/>
</dbReference>